<name>A0A1Y1VTZ9_9FUNG</name>
<dbReference type="AlphaFoldDB" id="A0A1Y1VTZ9"/>
<dbReference type="RefSeq" id="XP_040739355.1">
    <property type="nucleotide sequence ID" value="XM_040883636.1"/>
</dbReference>
<dbReference type="GeneID" id="63800284"/>
<dbReference type="Proteomes" id="UP000193922">
    <property type="component" value="Unassembled WGS sequence"/>
</dbReference>
<proteinExistence type="predicted"/>
<comment type="caution">
    <text evidence="1">The sequence shown here is derived from an EMBL/GenBank/DDBJ whole genome shotgun (WGS) entry which is preliminary data.</text>
</comment>
<organism evidence="1 2">
    <name type="scientific">Linderina pennispora</name>
    <dbReference type="NCBI Taxonomy" id="61395"/>
    <lineage>
        <taxon>Eukaryota</taxon>
        <taxon>Fungi</taxon>
        <taxon>Fungi incertae sedis</taxon>
        <taxon>Zoopagomycota</taxon>
        <taxon>Kickxellomycotina</taxon>
        <taxon>Kickxellomycetes</taxon>
        <taxon>Kickxellales</taxon>
        <taxon>Kickxellaceae</taxon>
        <taxon>Linderina</taxon>
    </lineage>
</organism>
<accession>A0A1Y1VTZ9</accession>
<evidence type="ECO:0000313" key="1">
    <source>
        <dbReference type="EMBL" id="ORX64760.1"/>
    </source>
</evidence>
<evidence type="ECO:0000313" key="2">
    <source>
        <dbReference type="Proteomes" id="UP000193922"/>
    </source>
</evidence>
<keyword evidence="2" id="KW-1185">Reference proteome</keyword>
<dbReference type="EMBL" id="MCFD01000067">
    <property type="protein sequence ID" value="ORX64760.1"/>
    <property type="molecule type" value="Genomic_DNA"/>
</dbReference>
<sequence length="122" mass="13846">MSGRLPPKLRALLLGGANLFARRKSASNQTAQELHVICLPFVRAGLQCVQSQQRSLDCPARQLASQQDTAIEWGLRQMSREPTHRHWHQSGSHLDVVVNQPLCWCISTVYWRAWCDSVGIER</sequence>
<gene>
    <name evidence="1" type="ORF">DL89DRAFT_159405</name>
</gene>
<reference evidence="1 2" key="1">
    <citation type="submission" date="2016-07" db="EMBL/GenBank/DDBJ databases">
        <title>Pervasive Adenine N6-methylation of Active Genes in Fungi.</title>
        <authorList>
            <consortium name="DOE Joint Genome Institute"/>
            <person name="Mondo S.J."/>
            <person name="Dannebaum R.O."/>
            <person name="Kuo R.C."/>
            <person name="Labutti K."/>
            <person name="Haridas S."/>
            <person name="Kuo A."/>
            <person name="Salamov A."/>
            <person name="Ahrendt S.R."/>
            <person name="Lipzen A."/>
            <person name="Sullivan W."/>
            <person name="Andreopoulos W.B."/>
            <person name="Clum A."/>
            <person name="Lindquist E."/>
            <person name="Daum C."/>
            <person name="Ramamoorthy G.K."/>
            <person name="Gryganskyi A."/>
            <person name="Culley D."/>
            <person name="Magnuson J.K."/>
            <person name="James T.Y."/>
            <person name="O'Malley M.A."/>
            <person name="Stajich J.E."/>
            <person name="Spatafora J.W."/>
            <person name="Visel A."/>
            <person name="Grigoriev I.V."/>
        </authorList>
    </citation>
    <scope>NUCLEOTIDE SEQUENCE [LARGE SCALE GENOMIC DNA]</scope>
    <source>
        <strain evidence="1 2">ATCC 12442</strain>
    </source>
</reference>
<protein>
    <submittedName>
        <fullName evidence="1">Uncharacterized protein</fullName>
    </submittedName>
</protein>